<dbReference type="RefSeq" id="WP_163796550.1">
    <property type="nucleotide sequence ID" value="NZ_BAABFJ010000022.1"/>
</dbReference>
<evidence type="ECO:0000313" key="1">
    <source>
        <dbReference type="EMBL" id="BBY27694.1"/>
    </source>
</evidence>
<dbReference type="Proteomes" id="UP000467193">
    <property type="component" value="Chromosome"/>
</dbReference>
<accession>A0A7I7QN17</accession>
<name>A0A7I7QN17_9MYCO</name>
<gene>
    <name evidence="1" type="ORF">MSEDJ_17900</name>
</gene>
<dbReference type="Pfam" id="PF14137">
    <property type="entry name" value="DUF4304"/>
    <property type="match status" value="1"/>
</dbReference>
<protein>
    <recommendedName>
        <fullName evidence="3">DUF4304 domain-containing protein</fullName>
    </recommendedName>
</protein>
<dbReference type="AlphaFoldDB" id="A0A7I7QN17"/>
<dbReference type="InterPro" id="IPR025412">
    <property type="entry name" value="DUF4304"/>
</dbReference>
<reference evidence="1 2" key="1">
    <citation type="journal article" date="2019" name="Emerg. Microbes Infect.">
        <title>Comprehensive subspecies identification of 175 nontuberculous mycobacteria species based on 7547 genomic profiles.</title>
        <authorList>
            <person name="Matsumoto Y."/>
            <person name="Kinjo T."/>
            <person name="Motooka D."/>
            <person name="Nabeya D."/>
            <person name="Jung N."/>
            <person name="Uechi K."/>
            <person name="Horii T."/>
            <person name="Iida T."/>
            <person name="Fujita J."/>
            <person name="Nakamura S."/>
        </authorList>
    </citation>
    <scope>NUCLEOTIDE SEQUENCE [LARGE SCALE GENOMIC DNA]</scope>
    <source>
        <strain evidence="1 2">JCM 17899</strain>
    </source>
</reference>
<proteinExistence type="predicted"/>
<dbReference type="EMBL" id="AP022588">
    <property type="protein sequence ID" value="BBY27694.1"/>
    <property type="molecule type" value="Genomic_DNA"/>
</dbReference>
<organism evidence="1 2">
    <name type="scientific">Mycolicibacterium sediminis</name>
    <dbReference type="NCBI Taxonomy" id="1286180"/>
    <lineage>
        <taxon>Bacteria</taxon>
        <taxon>Bacillati</taxon>
        <taxon>Actinomycetota</taxon>
        <taxon>Actinomycetes</taxon>
        <taxon>Mycobacteriales</taxon>
        <taxon>Mycobacteriaceae</taxon>
        <taxon>Mycolicibacterium</taxon>
    </lineage>
</organism>
<dbReference type="KEGG" id="msei:MSEDJ_17900"/>
<evidence type="ECO:0008006" key="3">
    <source>
        <dbReference type="Google" id="ProtNLM"/>
    </source>
</evidence>
<keyword evidence="2" id="KW-1185">Reference proteome</keyword>
<sequence length="217" mass="24483">MGRIAANDKPSPLQREFDFVLSQGVEPFLRGLGFMRDGLEFRRDRGDLYDVVGFQENWHNGVTRSHGSFINVGVGSRQVDAAWKGPRSVPLLDRRWESIVPDLPYEVRFDRNTDLIDFAAALCDGLEEVIAVIEEYASTTALVQYAVTYNYLHHYEETCCYLAAIADVDTLAGYVGVLRDRFGHQDRWVNFNRRISEVTGKHTATLLGLGLLDPLVA</sequence>
<evidence type="ECO:0000313" key="2">
    <source>
        <dbReference type="Proteomes" id="UP000467193"/>
    </source>
</evidence>